<dbReference type="Proteomes" id="UP000231567">
    <property type="component" value="Unassembled WGS sequence"/>
</dbReference>
<dbReference type="Gene3D" id="3.90.45.10">
    <property type="entry name" value="Peptide deformylase"/>
    <property type="match status" value="1"/>
</dbReference>
<comment type="caution">
    <text evidence="9">The sequence shown here is derived from an EMBL/GenBank/DDBJ whole genome shotgun (WGS) entry which is preliminary data.</text>
</comment>
<dbReference type="GO" id="GO:0004479">
    <property type="term" value="F:methionyl-tRNA formyltransferase activity"/>
    <property type="evidence" value="ECO:0007669"/>
    <property type="project" value="UniProtKB-UniRule"/>
</dbReference>
<sequence>MSKSKILISPTSLLRTKCQKVKDFGPNFQKFVNEMINEVKSSALGVGLSAPQLGKTIKALVCYYGGQDEQVKNIPLTILVNPTITHVFKEQETLVEGCLSFPDVFLPVARPVKVHILAQDRFGKKIKLRVDCLLGRVIQHEIDHLNGIIYFDKAEIAGGKKLSDLRVLFFATPSFSLPTLESLKFHFHLIGVVSEPDKPAGRGNVLKTSAVALAAKQDNIPLFQPENLADSHFVKQLYELKPDMIVVCAYGKILPKEILDIPKYTSLNVHPSLLPKFRGPTPIQNAILAGEKTTGVTVIAMDEQIDHGPIVITDKIKIAPAANAEKLAQKLSQLASWTTIKAIVNIVYKKVRPQVQDDSQATFTHLLKKEDGFIENLKLKTQNANEIQEIERKIRAFYPWPKVWTEIGGDLAKRGKRIIIHRAHLQNSPPKAGQPRAEIHNPPAGGQISYLILDIVQPEGKKPMKYSDYLKGNPKII</sequence>
<keyword evidence="5" id="KW-0479">Metal-binding</keyword>
<dbReference type="EC" id="3.5.1.88" evidence="5"/>
<comment type="cofactor">
    <cofactor evidence="5">
        <name>Fe(2+)</name>
        <dbReference type="ChEBI" id="CHEBI:29033"/>
    </cofactor>
    <text evidence="5">Binds 1 Fe(2+) ion.</text>
</comment>
<dbReference type="PANTHER" id="PTHR11138">
    <property type="entry name" value="METHIONYL-TRNA FORMYLTRANSFERASE"/>
    <property type="match status" value="1"/>
</dbReference>
<dbReference type="Pfam" id="PF00551">
    <property type="entry name" value="Formyl_trans_N"/>
    <property type="match status" value="1"/>
</dbReference>
<dbReference type="InterPro" id="IPR044135">
    <property type="entry name" value="Met-tRNA-FMT_C"/>
</dbReference>
<keyword evidence="5" id="KW-0408">Iron</keyword>
<evidence type="ECO:0000256" key="2">
    <source>
        <dbReference type="ARBA" id="ARBA00010759"/>
    </source>
</evidence>
<feature type="binding site" evidence="6">
    <location>
        <begin position="272"/>
        <end position="275"/>
    </location>
    <ligand>
        <name>(6S)-5,6,7,8-tetrahydrofolate</name>
        <dbReference type="ChEBI" id="CHEBI:57453"/>
    </ligand>
</feature>
<evidence type="ECO:0000256" key="1">
    <source>
        <dbReference type="ARBA" id="ARBA00010699"/>
    </source>
</evidence>
<comment type="catalytic activity">
    <reaction evidence="5">
        <text>N-terminal N-formyl-L-methionyl-[peptide] + H2O = N-terminal L-methionyl-[peptide] + formate</text>
        <dbReference type="Rhea" id="RHEA:24420"/>
        <dbReference type="Rhea" id="RHEA-COMP:10639"/>
        <dbReference type="Rhea" id="RHEA-COMP:10640"/>
        <dbReference type="ChEBI" id="CHEBI:15377"/>
        <dbReference type="ChEBI" id="CHEBI:15740"/>
        <dbReference type="ChEBI" id="CHEBI:49298"/>
        <dbReference type="ChEBI" id="CHEBI:64731"/>
        <dbReference type="EC" id="3.5.1.88"/>
    </reaction>
</comment>
<feature type="domain" description="Formyl transferase N-terminal" evidence="7">
    <location>
        <begin position="180"/>
        <end position="342"/>
    </location>
</feature>
<reference evidence="9 10" key="1">
    <citation type="submission" date="2017-09" db="EMBL/GenBank/DDBJ databases">
        <title>Depth-based differentiation of microbial function through sediment-hosted aquifers and enrichment of novel symbionts in the deep terrestrial subsurface.</title>
        <authorList>
            <person name="Probst A.J."/>
            <person name="Ladd B."/>
            <person name="Jarett J.K."/>
            <person name="Geller-Mcgrath D.E."/>
            <person name="Sieber C.M."/>
            <person name="Emerson J.B."/>
            <person name="Anantharaman K."/>
            <person name="Thomas B.C."/>
            <person name="Malmstrom R."/>
            <person name="Stieglmeier M."/>
            <person name="Klingl A."/>
            <person name="Woyke T."/>
            <person name="Ryan C.M."/>
            <person name="Banfield J.F."/>
        </authorList>
    </citation>
    <scope>NUCLEOTIDE SEQUENCE [LARGE SCALE GENOMIC DNA]</scope>
    <source>
        <strain evidence="9">CG23_combo_of_CG06-09_8_20_14_all_40_13</strain>
    </source>
</reference>
<evidence type="ECO:0000259" key="8">
    <source>
        <dbReference type="Pfam" id="PF02911"/>
    </source>
</evidence>
<keyword evidence="4 6" id="KW-0648">Protein biosynthesis</keyword>
<dbReference type="Pfam" id="PF01327">
    <property type="entry name" value="Pep_deformylase"/>
    <property type="match status" value="1"/>
</dbReference>
<dbReference type="CDD" id="cd08646">
    <property type="entry name" value="FMT_core_Met-tRNA-FMT_N"/>
    <property type="match status" value="1"/>
</dbReference>
<accession>A0A2G9YSK9</accession>
<evidence type="ECO:0000256" key="5">
    <source>
        <dbReference type="HAMAP-Rule" id="MF_00163"/>
    </source>
</evidence>
<dbReference type="InterPro" id="IPR036477">
    <property type="entry name" value="Formyl_transf_N_sf"/>
</dbReference>
<comment type="function">
    <text evidence="6">Attaches a formyl group to the free amino group of methionyl-tRNA(fMet). The formyl group appears to play a dual role in the initiator identity of N-formylmethionyl-tRNA by promoting its recognition by IF2 and preventing the misappropriation of this tRNA by the elongation apparatus.</text>
</comment>
<feature type="binding site" evidence="5">
    <location>
        <position position="140"/>
    </location>
    <ligand>
        <name>Fe cation</name>
        <dbReference type="ChEBI" id="CHEBI:24875"/>
    </ligand>
</feature>
<protein>
    <recommendedName>
        <fullName evidence="5 6">Multifunctional fusion protein</fullName>
    </recommendedName>
    <domain>
        <recommendedName>
            <fullName evidence="5">Peptide deformylase</fullName>
            <shortName evidence="5">PDF</shortName>
            <ecNumber evidence="5">3.5.1.88</ecNumber>
        </recommendedName>
        <alternativeName>
            <fullName evidence="5">Polypeptide deformylase</fullName>
        </alternativeName>
    </domain>
    <domain>
        <recommendedName>
            <fullName evidence="6">Methionyl-tRNA formyltransferase</fullName>
            <ecNumber evidence="6">2.1.2.9</ecNumber>
        </recommendedName>
    </domain>
</protein>
<comment type="function">
    <text evidence="5">Removes the formyl group from the N-terminal Met of newly synthesized proteins. Requires at least a dipeptide for an efficient rate of reaction. N-terminal L-methionine is a prerequisite for activity but the enzyme has broad specificity at other positions.</text>
</comment>
<dbReference type="GO" id="GO:0046872">
    <property type="term" value="F:metal ion binding"/>
    <property type="evidence" value="ECO:0007669"/>
    <property type="project" value="UniProtKB-KW"/>
</dbReference>
<dbReference type="InterPro" id="IPR011034">
    <property type="entry name" value="Formyl_transferase-like_C_sf"/>
</dbReference>
<dbReference type="GO" id="GO:0005829">
    <property type="term" value="C:cytosol"/>
    <property type="evidence" value="ECO:0007669"/>
    <property type="project" value="TreeGrafter"/>
</dbReference>
<evidence type="ECO:0000313" key="9">
    <source>
        <dbReference type="EMBL" id="PIP21713.1"/>
    </source>
</evidence>
<feature type="active site" evidence="5">
    <location>
        <position position="141"/>
    </location>
</feature>
<dbReference type="PANTHER" id="PTHR11138:SF5">
    <property type="entry name" value="METHIONYL-TRNA FORMYLTRANSFERASE, MITOCHONDRIAL"/>
    <property type="match status" value="1"/>
</dbReference>
<dbReference type="Pfam" id="PF02911">
    <property type="entry name" value="Formyl_trans_C"/>
    <property type="match status" value="1"/>
</dbReference>
<dbReference type="InterPro" id="IPR005794">
    <property type="entry name" value="Fmt"/>
</dbReference>
<evidence type="ECO:0000256" key="6">
    <source>
        <dbReference type="HAMAP-Rule" id="MF_00182"/>
    </source>
</evidence>
<dbReference type="NCBIfam" id="TIGR00460">
    <property type="entry name" value="fmt"/>
    <property type="match status" value="1"/>
</dbReference>
<evidence type="ECO:0000259" key="7">
    <source>
        <dbReference type="Pfam" id="PF00551"/>
    </source>
</evidence>
<feature type="domain" description="Formyl transferase C-terminal" evidence="8">
    <location>
        <begin position="386"/>
        <end position="473"/>
    </location>
</feature>
<keyword evidence="5" id="KW-0378">Hydrolase</keyword>
<proteinExistence type="inferred from homology"/>
<dbReference type="SUPFAM" id="SSF53328">
    <property type="entry name" value="Formyltransferase"/>
    <property type="match status" value="1"/>
</dbReference>
<dbReference type="CDD" id="cd08704">
    <property type="entry name" value="Met_tRNA_FMT_C"/>
    <property type="match status" value="1"/>
</dbReference>
<dbReference type="HAMAP" id="MF_00163">
    <property type="entry name" value="Pep_deformylase"/>
    <property type="match status" value="1"/>
</dbReference>
<dbReference type="SUPFAM" id="SSF56420">
    <property type="entry name" value="Peptide deformylase"/>
    <property type="match status" value="1"/>
</dbReference>
<comment type="similarity">
    <text evidence="2 5">Belongs to the polypeptide deformylase family.</text>
</comment>
<dbReference type="InterPro" id="IPR005793">
    <property type="entry name" value="Formyl_trans_C"/>
</dbReference>
<dbReference type="CDD" id="cd00487">
    <property type="entry name" value="Pep_deformylase"/>
    <property type="match status" value="1"/>
</dbReference>
<evidence type="ECO:0000256" key="4">
    <source>
        <dbReference type="ARBA" id="ARBA00022917"/>
    </source>
</evidence>
<dbReference type="GO" id="GO:0042586">
    <property type="term" value="F:peptide deformylase activity"/>
    <property type="evidence" value="ECO:0007669"/>
    <property type="project" value="UniProtKB-UniRule"/>
</dbReference>
<dbReference type="SUPFAM" id="SSF50486">
    <property type="entry name" value="FMT C-terminal domain-like"/>
    <property type="match status" value="1"/>
</dbReference>
<keyword evidence="3 6" id="KW-0808">Transferase</keyword>
<evidence type="ECO:0000313" key="10">
    <source>
        <dbReference type="Proteomes" id="UP000231567"/>
    </source>
</evidence>
<dbReference type="EMBL" id="PCRM01000024">
    <property type="protein sequence ID" value="PIP21713.1"/>
    <property type="molecule type" value="Genomic_DNA"/>
</dbReference>
<feature type="binding site" evidence="5">
    <location>
        <position position="144"/>
    </location>
    <ligand>
        <name>Fe cation</name>
        <dbReference type="ChEBI" id="CHEBI:24875"/>
    </ligand>
</feature>
<dbReference type="NCBIfam" id="TIGR00079">
    <property type="entry name" value="pept_deformyl"/>
    <property type="match status" value="1"/>
</dbReference>
<dbReference type="Gene3D" id="3.40.50.12230">
    <property type="match status" value="1"/>
</dbReference>
<comment type="catalytic activity">
    <reaction evidence="6">
        <text>L-methionyl-tRNA(fMet) + (6R)-10-formyltetrahydrofolate = N-formyl-L-methionyl-tRNA(fMet) + (6S)-5,6,7,8-tetrahydrofolate + H(+)</text>
        <dbReference type="Rhea" id="RHEA:24380"/>
        <dbReference type="Rhea" id="RHEA-COMP:9952"/>
        <dbReference type="Rhea" id="RHEA-COMP:9953"/>
        <dbReference type="ChEBI" id="CHEBI:15378"/>
        <dbReference type="ChEBI" id="CHEBI:57453"/>
        <dbReference type="ChEBI" id="CHEBI:78530"/>
        <dbReference type="ChEBI" id="CHEBI:78844"/>
        <dbReference type="ChEBI" id="CHEBI:195366"/>
        <dbReference type="EC" id="2.1.2.9"/>
    </reaction>
</comment>
<dbReference type="AlphaFoldDB" id="A0A2G9YSK9"/>
<dbReference type="InterPro" id="IPR023635">
    <property type="entry name" value="Peptide_deformylase"/>
</dbReference>
<dbReference type="EC" id="2.1.2.9" evidence="6"/>
<dbReference type="InterPro" id="IPR041711">
    <property type="entry name" value="Met-tRNA-FMT_N"/>
</dbReference>
<comment type="similarity">
    <text evidence="1 6">Belongs to the Fmt family.</text>
</comment>
<name>A0A2G9YSK9_9BACT</name>
<dbReference type="PRINTS" id="PR01576">
    <property type="entry name" value="PDEFORMYLASE"/>
</dbReference>
<dbReference type="InterPro" id="IPR036821">
    <property type="entry name" value="Peptide_deformylase_sf"/>
</dbReference>
<organism evidence="9 10">
    <name type="scientific">Candidatus Nealsonbacteria bacterium CG23_combo_of_CG06-09_8_20_14_all_40_13</name>
    <dbReference type="NCBI Taxonomy" id="1974724"/>
    <lineage>
        <taxon>Bacteria</taxon>
        <taxon>Candidatus Nealsoniibacteriota</taxon>
    </lineage>
</organism>
<evidence type="ECO:0000256" key="3">
    <source>
        <dbReference type="ARBA" id="ARBA00022679"/>
    </source>
</evidence>
<feature type="binding site" evidence="5">
    <location>
        <position position="98"/>
    </location>
    <ligand>
        <name>Fe cation</name>
        <dbReference type="ChEBI" id="CHEBI:24875"/>
    </ligand>
</feature>
<gene>
    <name evidence="5" type="primary">def</name>
    <name evidence="6" type="synonym">fmt</name>
    <name evidence="9" type="ORF">COX39_01470</name>
</gene>
<dbReference type="HAMAP" id="MF_00182">
    <property type="entry name" value="Formyl_trans"/>
    <property type="match status" value="1"/>
</dbReference>
<dbReference type="InterPro" id="IPR002376">
    <property type="entry name" value="Formyl_transf_N"/>
</dbReference>